<dbReference type="GO" id="GO:0005737">
    <property type="term" value="C:cytoplasm"/>
    <property type="evidence" value="ECO:0007669"/>
    <property type="project" value="UniProtKB-SubCell"/>
</dbReference>
<dbReference type="GO" id="GO:0004735">
    <property type="term" value="F:pyrroline-5-carboxylate reductase activity"/>
    <property type="evidence" value="ECO:0007669"/>
    <property type="project" value="UniProtKB-UniRule"/>
</dbReference>
<dbReference type="Pfam" id="PF03807">
    <property type="entry name" value="F420_oxidored"/>
    <property type="match status" value="1"/>
</dbReference>
<evidence type="ECO:0000256" key="7">
    <source>
        <dbReference type="NCBIfam" id="TIGR00112"/>
    </source>
</evidence>
<dbReference type="EC" id="1.5.1.2" evidence="6 7"/>
<keyword evidence="2 6" id="KW-0641">Proline biosynthesis</keyword>
<feature type="binding site" evidence="8">
    <location>
        <begin position="8"/>
        <end position="13"/>
    </location>
    <ligand>
        <name>NADP(+)</name>
        <dbReference type="ChEBI" id="CHEBI:58349"/>
    </ligand>
</feature>
<dbReference type="InterPro" id="IPR000304">
    <property type="entry name" value="Pyrroline-COOH_reductase"/>
</dbReference>
<feature type="domain" description="Pyrroline-5-carboxylate reductase catalytic N-terminal" evidence="9">
    <location>
        <begin position="5"/>
        <end position="100"/>
    </location>
</feature>
<keyword evidence="6" id="KW-0963">Cytoplasm</keyword>
<dbReference type="HAMAP" id="MF_01925">
    <property type="entry name" value="P5C_reductase"/>
    <property type="match status" value="1"/>
</dbReference>
<evidence type="ECO:0000256" key="2">
    <source>
        <dbReference type="ARBA" id="ARBA00022650"/>
    </source>
</evidence>
<dbReference type="Gene3D" id="3.40.50.720">
    <property type="entry name" value="NAD(P)-binding Rossmann-like Domain"/>
    <property type="match status" value="1"/>
</dbReference>
<comment type="pathway">
    <text evidence="6">Amino-acid biosynthesis; L-proline biosynthesis; L-proline from L-glutamate 5-semialdehyde: step 1/1.</text>
</comment>
<accession>A0A9Q4FZC3</accession>
<evidence type="ECO:0000259" key="9">
    <source>
        <dbReference type="Pfam" id="PF03807"/>
    </source>
</evidence>
<dbReference type="PANTHER" id="PTHR11645:SF49">
    <property type="entry name" value="PYRROLINE-5-CARBOXYLATE REDUCTASE 1"/>
    <property type="match status" value="1"/>
</dbReference>
<comment type="catalytic activity">
    <reaction evidence="6">
        <text>L-proline + NAD(+) = (S)-1-pyrroline-5-carboxylate + NADH + 2 H(+)</text>
        <dbReference type="Rhea" id="RHEA:14105"/>
        <dbReference type="ChEBI" id="CHEBI:15378"/>
        <dbReference type="ChEBI" id="CHEBI:17388"/>
        <dbReference type="ChEBI" id="CHEBI:57540"/>
        <dbReference type="ChEBI" id="CHEBI:57945"/>
        <dbReference type="ChEBI" id="CHEBI:60039"/>
        <dbReference type="EC" id="1.5.1.2"/>
    </reaction>
</comment>
<dbReference type="AlphaFoldDB" id="A0A9Q4FZC3"/>
<keyword evidence="12" id="KW-1185">Reference proteome</keyword>
<feature type="binding site" evidence="8">
    <location>
        <begin position="71"/>
        <end position="74"/>
    </location>
    <ligand>
        <name>NADP(+)</name>
        <dbReference type="ChEBI" id="CHEBI:58349"/>
    </ligand>
</feature>
<comment type="function">
    <text evidence="5 6">Catalyzes the reduction of 1-pyrroline-5-carboxylate (PCA) to L-proline.</text>
</comment>
<dbReference type="NCBIfam" id="TIGR00112">
    <property type="entry name" value="proC"/>
    <property type="match status" value="1"/>
</dbReference>
<dbReference type="PANTHER" id="PTHR11645">
    <property type="entry name" value="PYRROLINE-5-CARBOXYLATE REDUCTASE"/>
    <property type="match status" value="1"/>
</dbReference>
<proteinExistence type="inferred from homology"/>
<comment type="similarity">
    <text evidence="1 6">Belongs to the pyrroline-5-carboxylate reductase family.</text>
</comment>
<evidence type="ECO:0000256" key="3">
    <source>
        <dbReference type="ARBA" id="ARBA00022857"/>
    </source>
</evidence>
<comment type="subcellular location">
    <subcellularLocation>
        <location evidence="6">Cytoplasm</location>
    </subcellularLocation>
</comment>
<keyword evidence="6" id="KW-0028">Amino-acid biosynthesis</keyword>
<evidence type="ECO:0000313" key="12">
    <source>
        <dbReference type="Proteomes" id="UP001057753"/>
    </source>
</evidence>
<dbReference type="EMBL" id="JABXYM010000001">
    <property type="protein sequence ID" value="MCR6096619.1"/>
    <property type="molecule type" value="Genomic_DNA"/>
</dbReference>
<dbReference type="PIRSF" id="PIRSF000193">
    <property type="entry name" value="Pyrrol-5-carb_rd"/>
    <property type="match status" value="1"/>
</dbReference>
<dbReference type="InterPro" id="IPR029036">
    <property type="entry name" value="P5CR_dimer"/>
</dbReference>
<comment type="caution">
    <text evidence="11">The sequence shown here is derived from an EMBL/GenBank/DDBJ whole genome shotgun (WGS) entry which is preliminary data.</text>
</comment>
<dbReference type="SUPFAM" id="SSF51735">
    <property type="entry name" value="NAD(P)-binding Rossmann-fold domains"/>
    <property type="match status" value="1"/>
</dbReference>
<organism evidence="11 12">
    <name type="scientific">Salipaludibacillus agaradhaerens</name>
    <name type="common">Bacillus agaradhaerens</name>
    <dbReference type="NCBI Taxonomy" id="76935"/>
    <lineage>
        <taxon>Bacteria</taxon>
        <taxon>Bacillati</taxon>
        <taxon>Bacillota</taxon>
        <taxon>Bacilli</taxon>
        <taxon>Bacillales</taxon>
        <taxon>Bacillaceae</taxon>
    </lineage>
</organism>
<dbReference type="Gene3D" id="1.10.3730.10">
    <property type="entry name" value="ProC C-terminal domain-like"/>
    <property type="match status" value="1"/>
</dbReference>
<dbReference type="FunFam" id="1.10.3730.10:FF:000001">
    <property type="entry name" value="Pyrroline-5-carboxylate reductase"/>
    <property type="match status" value="1"/>
</dbReference>
<feature type="domain" description="Pyrroline-5-carboxylate reductase dimerisation" evidence="10">
    <location>
        <begin position="164"/>
        <end position="268"/>
    </location>
</feature>
<evidence type="ECO:0000313" key="11">
    <source>
        <dbReference type="EMBL" id="MCR6096619.1"/>
    </source>
</evidence>
<evidence type="ECO:0000256" key="4">
    <source>
        <dbReference type="ARBA" id="ARBA00023002"/>
    </source>
</evidence>
<evidence type="ECO:0000259" key="10">
    <source>
        <dbReference type="Pfam" id="PF14748"/>
    </source>
</evidence>
<evidence type="ECO:0000256" key="8">
    <source>
        <dbReference type="PIRSR" id="PIRSR000193-1"/>
    </source>
</evidence>
<keyword evidence="3 6" id="KW-0521">NADP</keyword>
<dbReference type="SUPFAM" id="SSF48179">
    <property type="entry name" value="6-phosphogluconate dehydrogenase C-terminal domain-like"/>
    <property type="match status" value="1"/>
</dbReference>
<comment type="catalytic activity">
    <reaction evidence="6">
        <text>L-proline + NADP(+) = (S)-1-pyrroline-5-carboxylate + NADPH + 2 H(+)</text>
        <dbReference type="Rhea" id="RHEA:14109"/>
        <dbReference type="ChEBI" id="CHEBI:15378"/>
        <dbReference type="ChEBI" id="CHEBI:17388"/>
        <dbReference type="ChEBI" id="CHEBI:57783"/>
        <dbReference type="ChEBI" id="CHEBI:58349"/>
        <dbReference type="ChEBI" id="CHEBI:60039"/>
        <dbReference type="EC" id="1.5.1.2"/>
    </reaction>
</comment>
<dbReference type="RefSeq" id="WP_257821179.1">
    <property type="nucleotide sequence ID" value="NZ_JABXYM010000001.1"/>
</dbReference>
<sequence length="287" mass="31235">MNTMISILGAGSMAEALICGWVKSGQITPQNILVTNRSNDKRLEELSTTYGVKTTRNIEELIAHAHILLIACKPKDWQQAVKPLQHLLTQDIPLVSVMAGITTEALEDFFPTLNAPVIRTIPNTSAVVNASMTPIALGKWVNQDHLSRVKDTFKLVGETAEVPEDTMDALTALTGTGPAYIYYLMEAMELAAVKIGVDQNLARHLVSQTLLGAGLRVQANDSSPAILYQQIMSPGGTTEAGFNVLKEQKMQEIIISCIEKAAERSKELGALTNERTLAPKNEKNDVK</sequence>
<dbReference type="Pfam" id="PF14748">
    <property type="entry name" value="P5CR_dimer"/>
    <property type="match status" value="1"/>
</dbReference>
<dbReference type="InterPro" id="IPR008927">
    <property type="entry name" value="6-PGluconate_DH-like_C_sf"/>
</dbReference>
<dbReference type="Proteomes" id="UP001057753">
    <property type="component" value="Unassembled WGS sequence"/>
</dbReference>
<evidence type="ECO:0000256" key="5">
    <source>
        <dbReference type="ARBA" id="ARBA00058118"/>
    </source>
</evidence>
<protein>
    <recommendedName>
        <fullName evidence="6 7">Pyrroline-5-carboxylate reductase</fullName>
        <shortName evidence="6">P5C reductase</shortName>
        <shortName evidence="6">P5CR</shortName>
        <ecNumber evidence="6 7">1.5.1.2</ecNumber>
    </recommendedName>
    <alternativeName>
        <fullName evidence="6">PCA reductase</fullName>
    </alternativeName>
</protein>
<dbReference type="InterPro" id="IPR028939">
    <property type="entry name" value="P5C_Rdtase_cat_N"/>
</dbReference>
<evidence type="ECO:0000256" key="6">
    <source>
        <dbReference type="HAMAP-Rule" id="MF_01925"/>
    </source>
</evidence>
<name>A0A9Q4FZC3_SALAG</name>
<dbReference type="InterPro" id="IPR036291">
    <property type="entry name" value="NAD(P)-bd_dom_sf"/>
</dbReference>
<evidence type="ECO:0000256" key="1">
    <source>
        <dbReference type="ARBA" id="ARBA00005525"/>
    </source>
</evidence>
<dbReference type="GO" id="GO:0055129">
    <property type="term" value="P:L-proline biosynthetic process"/>
    <property type="evidence" value="ECO:0007669"/>
    <property type="project" value="UniProtKB-UniRule"/>
</dbReference>
<keyword evidence="4 6" id="KW-0560">Oxidoreductase</keyword>
<reference evidence="11" key="1">
    <citation type="submission" date="2020-06" db="EMBL/GenBank/DDBJ databases">
        <title>Insight into the genomes of haloalkaliphilic bacilli from Kenyan soda lakes.</title>
        <authorList>
            <person name="Mwirichia R."/>
            <person name="Villamizar G.C."/>
            <person name="Poehlein A."/>
            <person name="Mugweru J."/>
            <person name="Kipnyargis A."/>
            <person name="Kiplimo D."/>
            <person name="Orwa P."/>
            <person name="Daniel R."/>
        </authorList>
    </citation>
    <scope>NUCLEOTIDE SEQUENCE</scope>
    <source>
        <strain evidence="11">B1096_S55</strain>
    </source>
</reference>
<gene>
    <name evidence="6 11" type="primary">proC</name>
    <name evidence="11" type="ORF">HXA33_08625</name>
</gene>